<evidence type="ECO:0000256" key="10">
    <source>
        <dbReference type="SAM" id="Phobius"/>
    </source>
</evidence>
<dbReference type="EMBL" id="MK347500">
    <property type="protein sequence ID" value="QIC20355.1"/>
    <property type="molecule type" value="Genomic_DNA"/>
</dbReference>
<dbReference type="EMBL" id="KC688271">
    <property type="protein sequence ID" value="AGL34622.1"/>
    <property type="molecule type" value="Genomic_DNA"/>
</dbReference>
<reference evidence="12" key="2">
    <citation type="journal article" date="2019" name="Mitochondrial DNA Part B Resour">
        <title>The complete mitochondrial genome of Whitmania acranulata.</title>
        <authorList>
            <person name="Pan T."/>
            <person name="Jiang H."/>
        </authorList>
    </citation>
    <scope>NUCLEOTIDE SEQUENCE</scope>
</reference>
<organism evidence="11">
    <name type="scientific">Whitmania acranulata</name>
    <name type="common">Leech</name>
    <dbReference type="NCBI Taxonomy" id="1329092"/>
    <lineage>
        <taxon>Eukaryota</taxon>
        <taxon>Metazoa</taxon>
        <taxon>Spiralia</taxon>
        <taxon>Lophotrochozoa</taxon>
        <taxon>Annelida</taxon>
        <taxon>Clitellata</taxon>
        <taxon>Hirudinea</taxon>
        <taxon>Hirudinida</taxon>
        <taxon>Hirudiniformes</taxon>
        <taxon>Haemopidae</taxon>
        <taxon>Whitmania</taxon>
    </lineage>
</organism>
<evidence type="ECO:0000256" key="2">
    <source>
        <dbReference type="ARBA" id="ARBA00010519"/>
    </source>
</evidence>
<keyword evidence="8 10" id="KW-0472">Membrane</keyword>
<dbReference type="AlphaFoldDB" id="X2C9Q6"/>
<evidence type="ECO:0000256" key="7">
    <source>
        <dbReference type="ARBA" id="ARBA00023027"/>
    </source>
</evidence>
<name>X2C9Q6_WHICA</name>
<evidence type="ECO:0000256" key="9">
    <source>
        <dbReference type="ARBA" id="ARBA00031586"/>
    </source>
</evidence>
<keyword evidence="7" id="KW-0520">NAD</keyword>
<evidence type="ECO:0000313" key="12">
    <source>
        <dbReference type="EMBL" id="QIC20355.1"/>
    </source>
</evidence>
<comment type="similarity">
    <text evidence="2">Belongs to the complex I subunit 4L family.</text>
</comment>
<proteinExistence type="inferred from homology"/>
<evidence type="ECO:0000256" key="1">
    <source>
        <dbReference type="ARBA" id="ARBA00004141"/>
    </source>
</evidence>
<protein>
    <recommendedName>
        <fullName evidence="3">NADH-ubiquinone oxidoreductase chain 4L</fullName>
    </recommendedName>
    <alternativeName>
        <fullName evidence="9">NADH dehydrogenase subunit 4L</fullName>
    </alternativeName>
</protein>
<feature type="transmembrane region" description="Helical" evidence="10">
    <location>
        <begin position="55"/>
        <end position="78"/>
    </location>
</feature>
<keyword evidence="4 10" id="KW-0812">Transmembrane</keyword>
<sequence>MLYLLMVIVPAMCTVSVIFHMGSLLMVLLSLEALLLSVMFFLLSASMMIEMSVPVFSVLILSISACETSIGLSLLVVMSRSYGSDMMNLLSLSKC</sequence>
<evidence type="ECO:0000313" key="11">
    <source>
        <dbReference type="EMBL" id="AGL34622.1"/>
    </source>
</evidence>
<keyword evidence="11" id="KW-0496">Mitochondrion</keyword>
<comment type="subcellular location">
    <subcellularLocation>
        <location evidence="1">Membrane</location>
        <topology evidence="1">Multi-pass membrane protein</topology>
    </subcellularLocation>
</comment>
<dbReference type="GeneID" id="18983993"/>
<accession>X2C9Q6</accession>
<dbReference type="RefSeq" id="YP_009024166.1">
    <property type="nucleotide sequence ID" value="NC_023928.1"/>
</dbReference>
<dbReference type="Pfam" id="PF00420">
    <property type="entry name" value="Oxidored_q2"/>
    <property type="match status" value="1"/>
</dbReference>
<dbReference type="GO" id="GO:0016020">
    <property type="term" value="C:membrane"/>
    <property type="evidence" value="ECO:0007669"/>
    <property type="project" value="UniProtKB-SubCell"/>
</dbReference>
<evidence type="ECO:0000256" key="3">
    <source>
        <dbReference type="ARBA" id="ARBA00016612"/>
    </source>
</evidence>
<evidence type="ECO:0000256" key="6">
    <source>
        <dbReference type="ARBA" id="ARBA00022989"/>
    </source>
</evidence>
<dbReference type="CTD" id="4539"/>
<keyword evidence="5" id="KW-1278">Translocase</keyword>
<feature type="transmembrane region" description="Helical" evidence="10">
    <location>
        <begin position="23"/>
        <end position="43"/>
    </location>
</feature>
<evidence type="ECO:0000256" key="8">
    <source>
        <dbReference type="ARBA" id="ARBA00023136"/>
    </source>
</evidence>
<evidence type="ECO:0000256" key="5">
    <source>
        <dbReference type="ARBA" id="ARBA00022967"/>
    </source>
</evidence>
<gene>
    <name evidence="11" type="primary">ND4L</name>
</gene>
<evidence type="ECO:0000256" key="4">
    <source>
        <dbReference type="ARBA" id="ARBA00022692"/>
    </source>
</evidence>
<dbReference type="Gene3D" id="1.10.287.3510">
    <property type="match status" value="1"/>
</dbReference>
<reference evidence="11" key="1">
    <citation type="submission" date="2013-02" db="EMBL/GenBank/DDBJ databases">
        <title>A Comparative Analysis of five New Leeches Mitochondrial Genomes in Arhynchobdellida (Annelida, Hirudinea) and Its Taxonomic Position.</title>
        <authorList>
            <person name="Nie J."/>
            <person name="Xu Y."/>
        </authorList>
    </citation>
    <scope>NUCLEOTIDE SEQUENCE</scope>
</reference>
<dbReference type="InterPro" id="IPR039428">
    <property type="entry name" value="NUOK/Mnh_C1-like"/>
</dbReference>
<keyword evidence="6 10" id="KW-1133">Transmembrane helix</keyword>
<geneLocation type="mitochondrion" evidence="11"/>